<dbReference type="InterPro" id="IPR037284">
    <property type="entry name" value="SUF_FeS_clus_asmbl_SufBD_sf"/>
</dbReference>
<dbReference type="Pfam" id="PF01458">
    <property type="entry name" value="SUFBD_core"/>
    <property type="match status" value="1"/>
</dbReference>
<comment type="caution">
    <text evidence="2">The sequence shown here is derived from an EMBL/GenBank/DDBJ whole genome shotgun (WGS) entry which is preliminary data.</text>
</comment>
<organism evidence="2 3">
    <name type="scientific">Phyllobacterium phragmitis</name>
    <dbReference type="NCBI Taxonomy" id="2670329"/>
    <lineage>
        <taxon>Bacteria</taxon>
        <taxon>Pseudomonadati</taxon>
        <taxon>Pseudomonadota</taxon>
        <taxon>Alphaproteobacteria</taxon>
        <taxon>Hyphomicrobiales</taxon>
        <taxon>Phyllobacteriaceae</taxon>
        <taxon>Phyllobacterium</taxon>
    </lineage>
</organism>
<evidence type="ECO:0000313" key="3">
    <source>
        <dbReference type="Proteomes" id="UP000239434"/>
    </source>
</evidence>
<dbReference type="InterPro" id="IPR055346">
    <property type="entry name" value="Fe-S_cluster_assembly_SufBD"/>
</dbReference>
<dbReference type="PANTHER" id="PTHR43575">
    <property type="entry name" value="PROTEIN ABCI7, CHLOROPLASTIC"/>
    <property type="match status" value="1"/>
</dbReference>
<evidence type="ECO:0000259" key="1">
    <source>
        <dbReference type="Pfam" id="PF01458"/>
    </source>
</evidence>
<evidence type="ECO:0000313" key="2">
    <source>
        <dbReference type="EMBL" id="PRD42051.1"/>
    </source>
</evidence>
<dbReference type="Proteomes" id="UP000239434">
    <property type="component" value="Unassembled WGS sequence"/>
</dbReference>
<accession>A0A2S9INF1</accession>
<feature type="domain" description="SUF system FeS cluster assembly SufBD core" evidence="1">
    <location>
        <begin position="172"/>
        <end position="394"/>
    </location>
</feature>
<dbReference type="NCBIfam" id="TIGR01981">
    <property type="entry name" value="sufD"/>
    <property type="match status" value="1"/>
</dbReference>
<sequence length="423" mass="45269">MNIHTSQPRTPAETALIDAFSERVGDLPGNADVAIARDTAIEALKIQGLPSRRIESWHYTDFRTLFRSVAPFDAAAGSQPVAPLIAGSTVAAVSNGTAMSAGQADGVTFEKLSEKLVDGTFAPALATRSTDDLIGQINAAYVTDGWHVDIADGAELEAPLELQNLQQSGQGHVRFPVRAGRQAKATIIERQSGGEGEAFSSSISHLTVADGAEIIWIILRQHGDTSVQLGQFNAWLGKDAKLTLFIVNAGGKLVRQEVHVLAKGEGSDFQLRGINLLGGDSHTDVTMTVGHVVENTTSTEIVRNVVTGRARGVFQGMIRVAKIAQKTDARMACNTLLLSDDGEFDAKPELEIFADDVACGHGATVAEISQDHLFYLMARGIPEKEARGLLVKAFVAEVIEELENETLVEALEDILEDWLSAHG</sequence>
<dbReference type="SUPFAM" id="SSF101960">
    <property type="entry name" value="Stabilizer of iron transporter SufD"/>
    <property type="match status" value="1"/>
</dbReference>
<dbReference type="PANTHER" id="PTHR43575:SF1">
    <property type="entry name" value="PROTEIN ABCI7, CHLOROPLASTIC"/>
    <property type="match status" value="1"/>
</dbReference>
<dbReference type="InterPro" id="IPR011542">
    <property type="entry name" value="SUF_FeS_clus_asmbl_SufD"/>
</dbReference>
<dbReference type="AlphaFoldDB" id="A0A2S9INF1"/>
<name>A0A2S9INF1_9HYPH</name>
<keyword evidence="3" id="KW-1185">Reference proteome</keyword>
<dbReference type="InterPro" id="IPR000825">
    <property type="entry name" value="SUF_FeS_clus_asmbl_SufBD_core"/>
</dbReference>
<dbReference type="GO" id="GO:0016226">
    <property type="term" value="P:iron-sulfur cluster assembly"/>
    <property type="evidence" value="ECO:0007669"/>
    <property type="project" value="InterPro"/>
</dbReference>
<proteinExistence type="predicted"/>
<reference evidence="2 3" key="1">
    <citation type="submission" date="2018-02" db="EMBL/GenBank/DDBJ databases">
        <title>The draft genome of Phyllobacterium sp. 1N-3.</title>
        <authorList>
            <person name="Liu L."/>
            <person name="Li L."/>
            <person name="Zhang X."/>
            <person name="Wang T."/>
            <person name="Liang L."/>
        </authorList>
    </citation>
    <scope>NUCLEOTIDE SEQUENCE [LARGE SCALE GENOMIC DNA]</scope>
    <source>
        <strain evidence="2 3">1N-3</strain>
    </source>
</reference>
<dbReference type="EMBL" id="PVBR01000014">
    <property type="protein sequence ID" value="PRD42051.1"/>
    <property type="molecule type" value="Genomic_DNA"/>
</dbReference>
<gene>
    <name evidence="2" type="primary">sufD</name>
    <name evidence="2" type="ORF">C5748_18000</name>
</gene>
<dbReference type="RefSeq" id="WP_105743319.1">
    <property type="nucleotide sequence ID" value="NZ_PVBR01000014.1"/>
</dbReference>
<protein>
    <submittedName>
        <fullName evidence="2">Fe-S cluster assembly protein SufD</fullName>
    </submittedName>
</protein>